<dbReference type="EMBL" id="JAGGJZ010000003">
    <property type="protein sequence ID" value="MBP1889779.1"/>
    <property type="molecule type" value="Genomic_DNA"/>
</dbReference>
<accession>A0ABS4F0J8</accession>
<protein>
    <submittedName>
        <fullName evidence="1">Transcription elongation factor</fullName>
    </submittedName>
</protein>
<proteinExistence type="predicted"/>
<keyword evidence="1" id="KW-0251">Elongation factor</keyword>
<gene>
    <name evidence="1" type="ORF">J2Z53_001362</name>
</gene>
<keyword evidence="2" id="KW-1185">Reference proteome</keyword>
<evidence type="ECO:0000313" key="1">
    <source>
        <dbReference type="EMBL" id="MBP1889779.1"/>
    </source>
</evidence>
<keyword evidence="1" id="KW-0648">Protein biosynthesis</keyword>
<name>A0ABS4F0J8_9CLOT</name>
<evidence type="ECO:0000313" key="2">
    <source>
        <dbReference type="Proteomes" id="UP000783390"/>
    </source>
</evidence>
<sequence length="65" mass="7633">MVVDLNEYKYDRQFEIGAIVECIVPDWKGLKGVITDLDKDDMHIQFGLIDFVTCKEDFKNVFKFV</sequence>
<dbReference type="Proteomes" id="UP000783390">
    <property type="component" value="Unassembled WGS sequence"/>
</dbReference>
<reference evidence="1 2" key="1">
    <citation type="submission" date="2021-03" db="EMBL/GenBank/DDBJ databases">
        <title>Genomic Encyclopedia of Type Strains, Phase IV (KMG-IV): sequencing the most valuable type-strain genomes for metagenomic binning, comparative biology and taxonomic classification.</title>
        <authorList>
            <person name="Goeker M."/>
        </authorList>
    </citation>
    <scope>NUCLEOTIDE SEQUENCE [LARGE SCALE GENOMIC DNA]</scope>
    <source>
        <strain evidence="1 2">DSM 3984</strain>
    </source>
</reference>
<dbReference type="RefSeq" id="WP_209796676.1">
    <property type="nucleotide sequence ID" value="NZ_JAGGJZ010000003.1"/>
</dbReference>
<organism evidence="1 2">
    <name type="scientific">Clostridium moniliforme</name>
    <dbReference type="NCBI Taxonomy" id="39489"/>
    <lineage>
        <taxon>Bacteria</taxon>
        <taxon>Bacillati</taxon>
        <taxon>Bacillota</taxon>
        <taxon>Clostridia</taxon>
        <taxon>Eubacteriales</taxon>
        <taxon>Clostridiaceae</taxon>
        <taxon>Clostridium</taxon>
    </lineage>
</organism>
<comment type="caution">
    <text evidence="1">The sequence shown here is derived from an EMBL/GenBank/DDBJ whole genome shotgun (WGS) entry which is preliminary data.</text>
</comment>
<dbReference type="GO" id="GO:0003746">
    <property type="term" value="F:translation elongation factor activity"/>
    <property type="evidence" value="ECO:0007669"/>
    <property type="project" value="UniProtKB-KW"/>
</dbReference>